<comment type="subunit">
    <text evidence="1">Heterodimer of an alpha and a beta chain.</text>
</comment>
<dbReference type="Proteomes" id="UP000635606">
    <property type="component" value="Unassembled WGS sequence"/>
</dbReference>
<dbReference type="Pfam" id="PF01642">
    <property type="entry name" value="MM_CoA_mutase"/>
    <property type="match status" value="1"/>
</dbReference>
<dbReference type="GO" id="GO:0031419">
    <property type="term" value="F:cobalamin binding"/>
    <property type="evidence" value="ECO:0007669"/>
    <property type="project" value="UniProtKB-KW"/>
</dbReference>
<protein>
    <submittedName>
        <fullName evidence="4">Methylmalonyl-CoA mutase</fullName>
    </submittedName>
</protein>
<dbReference type="GO" id="GO:0004494">
    <property type="term" value="F:methylmalonyl-CoA mutase activity"/>
    <property type="evidence" value="ECO:0007669"/>
    <property type="project" value="UniProtKB-EC"/>
</dbReference>
<dbReference type="GO" id="GO:0005737">
    <property type="term" value="C:cytoplasm"/>
    <property type="evidence" value="ECO:0007669"/>
    <property type="project" value="TreeGrafter"/>
</dbReference>
<feature type="region of interest" description="Disordered" evidence="2">
    <location>
        <begin position="413"/>
        <end position="436"/>
    </location>
</feature>
<proteinExistence type="predicted"/>
<dbReference type="InterPro" id="IPR006099">
    <property type="entry name" value="MeMalonylCoA_mutase_a/b_cat"/>
</dbReference>
<evidence type="ECO:0000259" key="3">
    <source>
        <dbReference type="Pfam" id="PF01642"/>
    </source>
</evidence>
<evidence type="ECO:0000313" key="5">
    <source>
        <dbReference type="Proteomes" id="UP000635606"/>
    </source>
</evidence>
<comment type="caution">
    <text evidence="4">The sequence shown here is derived from an EMBL/GenBank/DDBJ whole genome shotgun (WGS) entry which is preliminary data.</text>
</comment>
<organism evidence="4 5">
    <name type="scientific">Virgisporangium ochraceum</name>
    <dbReference type="NCBI Taxonomy" id="65505"/>
    <lineage>
        <taxon>Bacteria</taxon>
        <taxon>Bacillati</taxon>
        <taxon>Actinomycetota</taxon>
        <taxon>Actinomycetes</taxon>
        <taxon>Micromonosporales</taxon>
        <taxon>Micromonosporaceae</taxon>
        <taxon>Virgisporangium</taxon>
    </lineage>
</organism>
<reference evidence="4" key="1">
    <citation type="submission" date="2021-01" db="EMBL/GenBank/DDBJ databases">
        <title>Whole genome shotgun sequence of Virgisporangium ochraceum NBRC 16418.</title>
        <authorList>
            <person name="Komaki H."/>
            <person name="Tamura T."/>
        </authorList>
    </citation>
    <scope>NUCLEOTIDE SEQUENCE</scope>
    <source>
        <strain evidence="4">NBRC 16418</strain>
    </source>
</reference>
<dbReference type="GO" id="GO:0019678">
    <property type="term" value="P:propionate metabolic process, methylmalonyl pathway"/>
    <property type="evidence" value="ECO:0007669"/>
    <property type="project" value="TreeGrafter"/>
</dbReference>
<name>A0A8J4EE96_9ACTN</name>
<evidence type="ECO:0000313" key="4">
    <source>
        <dbReference type="EMBL" id="GIJ68802.1"/>
    </source>
</evidence>
<feature type="domain" description="Methylmalonyl-CoA mutase alpha/beta chain catalytic" evidence="3">
    <location>
        <begin position="184"/>
        <end position="429"/>
    </location>
</feature>
<evidence type="ECO:0000256" key="1">
    <source>
        <dbReference type="ARBA" id="ARBA00011870"/>
    </source>
</evidence>
<dbReference type="EMBL" id="BOPH01000049">
    <property type="protein sequence ID" value="GIJ68802.1"/>
    <property type="molecule type" value="Genomic_DNA"/>
</dbReference>
<dbReference type="PANTHER" id="PTHR48101:SF4">
    <property type="entry name" value="METHYLMALONYL-COA MUTASE, MITOCHONDRIAL"/>
    <property type="match status" value="1"/>
</dbReference>
<feature type="compositionally biased region" description="Basic and acidic residues" evidence="2">
    <location>
        <begin position="422"/>
        <end position="434"/>
    </location>
</feature>
<gene>
    <name evidence="4" type="ORF">Voc01_037190</name>
</gene>
<keyword evidence="5" id="KW-1185">Reference proteome</keyword>
<dbReference type="Gene3D" id="3.20.20.240">
    <property type="entry name" value="Methylmalonyl-CoA mutase"/>
    <property type="match status" value="1"/>
</dbReference>
<dbReference type="InterPro" id="IPR016176">
    <property type="entry name" value="Cbl-dep_enz_cat"/>
</dbReference>
<accession>A0A8J4EE96</accession>
<sequence>MSELRLASDFPTATAEAWEKLVLGVLRKSGAATDDSTPAEAVELLTTTGYDGVALAPLHTAAGSPPPPSVPLGRTANGWDIRQRHADPDAAATSEAARADLENGVASLWLVLGAGGVPVDRLTTALDGVLLDLAGVTLDAGAATADAAEAFLAAGGGSGNLGFDPFAGAGDLPGAAAFARRVADRPGLRAMVVDALRYHDAGASDAEELACSLATGVAYLRGLTDAGLSVAQALAQLEFRYAATADQFGTIAKLRAARRLWARVAQACGEPSATQTQHVVTSAAMMAARDPWVNMLRTTLACFAAGVGGADAVTVLPFDHRLGLPDGFARRIARNTQSLLIDEASVSRVADPAGGSWYVESRTLGLARAAWAWFTEIEGAGGMAAALSSGLVAERIAATWDARAENLAHRRDPLTGVSEFPNPHEKLPSRREAPQRTVGDLPVHHYGEAFERLRDRADAAPERPTVYLATLGPPAAHNARVGFATNLFAAGGVAVVAGPVDGFAASGAAVACVCGSDRSYAEEASGAALALASGGARQVWLAGRPGEYDGVTGYLYSGCDAVAVLEEVLS</sequence>
<dbReference type="RefSeq" id="WP_203928740.1">
    <property type="nucleotide sequence ID" value="NZ_BOPH01000049.1"/>
</dbReference>
<dbReference type="PANTHER" id="PTHR48101">
    <property type="entry name" value="METHYLMALONYL-COA MUTASE, MITOCHONDRIAL-RELATED"/>
    <property type="match status" value="1"/>
</dbReference>
<evidence type="ECO:0000256" key="2">
    <source>
        <dbReference type="SAM" id="MobiDB-lite"/>
    </source>
</evidence>
<dbReference type="InterPro" id="IPR024067">
    <property type="entry name" value="Me-malonyl-CoA_mutase_sm_su_N"/>
</dbReference>
<dbReference type="CDD" id="cd03677">
    <property type="entry name" value="MM_CoA_mutase_beta"/>
    <property type="match status" value="1"/>
</dbReference>
<dbReference type="Gene3D" id="3.40.50.280">
    <property type="entry name" value="Cobalamin-binding domain"/>
    <property type="match status" value="1"/>
</dbReference>
<dbReference type="SUPFAM" id="SSF51703">
    <property type="entry name" value="Cobalamin (vitamin B12)-dependent enzymes"/>
    <property type="match status" value="1"/>
</dbReference>
<dbReference type="AlphaFoldDB" id="A0A8J4EE96"/>
<dbReference type="Gene3D" id="1.10.196.20">
    <property type="match status" value="1"/>
</dbReference>